<gene>
    <name evidence="7" type="primary">LOC104609736</name>
</gene>
<dbReference type="GO" id="GO:0005634">
    <property type="term" value="C:nucleus"/>
    <property type="evidence" value="ECO:0000318"/>
    <property type="project" value="GO_Central"/>
</dbReference>
<evidence type="ECO:0000259" key="5">
    <source>
        <dbReference type="Pfam" id="PF22754"/>
    </source>
</evidence>
<evidence type="ECO:0000313" key="7">
    <source>
        <dbReference type="RefSeq" id="XP_010274413.1"/>
    </source>
</evidence>
<evidence type="ECO:0000256" key="4">
    <source>
        <dbReference type="ARBA" id="ARBA00023242"/>
    </source>
</evidence>
<evidence type="ECO:0000313" key="6">
    <source>
        <dbReference type="Proteomes" id="UP000189703"/>
    </source>
</evidence>
<sequence length="154" mass="17439">MASRQQKRVAFRRKLQILRSLTSSKSVRKSSIIRDAFNYINQLKLKLEALNQAYGDHLKQIQLPTEVKVERIENGFVVEVRCEKGPDLLVSILEAFEDTSLNVLQARVSSNHCFCMESMVEAQDQALDARDVTQAVLRAISKQRGEGNGIQGFM</sequence>
<dbReference type="eggNOG" id="ENOG502S39T">
    <property type="taxonomic scope" value="Eukaryota"/>
</dbReference>
<dbReference type="PANTHER" id="PTHR31945:SF27">
    <property type="entry name" value="TRANSCRIPTION FACTOR BHLH35-LIKE PROTEIN"/>
    <property type="match status" value="1"/>
</dbReference>
<keyword evidence="6" id="KW-1185">Reference proteome</keyword>
<organism evidence="6 7">
    <name type="scientific">Nelumbo nucifera</name>
    <name type="common">Sacred lotus</name>
    <dbReference type="NCBI Taxonomy" id="4432"/>
    <lineage>
        <taxon>Eukaryota</taxon>
        <taxon>Viridiplantae</taxon>
        <taxon>Streptophyta</taxon>
        <taxon>Embryophyta</taxon>
        <taxon>Tracheophyta</taxon>
        <taxon>Spermatophyta</taxon>
        <taxon>Magnoliopsida</taxon>
        <taxon>Proteales</taxon>
        <taxon>Nelumbonaceae</taxon>
        <taxon>Nelumbo</taxon>
    </lineage>
</organism>
<protein>
    <submittedName>
        <fullName evidence="7">Uncharacterized protein LOC104609736</fullName>
    </submittedName>
</protein>
<keyword evidence="2" id="KW-0805">Transcription regulation</keyword>
<accession>A0A1U8BDJ6</accession>
<evidence type="ECO:0000256" key="3">
    <source>
        <dbReference type="ARBA" id="ARBA00023163"/>
    </source>
</evidence>
<dbReference type="KEGG" id="nnu:104609736"/>
<dbReference type="GeneID" id="104609736"/>
<dbReference type="GO" id="GO:0043565">
    <property type="term" value="F:sequence-specific DNA binding"/>
    <property type="evidence" value="ECO:0000318"/>
    <property type="project" value="GO_Central"/>
</dbReference>
<dbReference type="OMA" id="CKMGEDI"/>
<reference evidence="7" key="1">
    <citation type="submission" date="2025-08" db="UniProtKB">
        <authorList>
            <consortium name="RefSeq"/>
        </authorList>
    </citation>
    <scope>IDENTIFICATION</scope>
</reference>
<dbReference type="InterPro" id="IPR054502">
    <property type="entry name" value="bHLH-TF_ACT-like_plant"/>
</dbReference>
<feature type="domain" description="Plant bHLH transcription factor ACT-like" evidence="5">
    <location>
        <begin position="66"/>
        <end position="141"/>
    </location>
</feature>
<name>A0A1U8BDJ6_NELNU</name>
<dbReference type="RefSeq" id="XP_010274413.1">
    <property type="nucleotide sequence ID" value="XM_010276111.2"/>
</dbReference>
<dbReference type="AlphaFoldDB" id="A0A1U8BDJ6"/>
<dbReference type="GO" id="GO:0003700">
    <property type="term" value="F:DNA-binding transcription factor activity"/>
    <property type="evidence" value="ECO:0000318"/>
    <property type="project" value="GO_Central"/>
</dbReference>
<comment type="subcellular location">
    <subcellularLocation>
        <location evidence="1">Nucleus</location>
    </subcellularLocation>
</comment>
<dbReference type="SUPFAM" id="SSF47459">
    <property type="entry name" value="HLH, helix-loop-helix DNA-binding domain"/>
    <property type="match status" value="1"/>
</dbReference>
<keyword evidence="3" id="KW-0804">Transcription</keyword>
<keyword evidence="4" id="KW-0539">Nucleus</keyword>
<dbReference type="Proteomes" id="UP000189703">
    <property type="component" value="Unplaced"/>
</dbReference>
<dbReference type="InterPro" id="IPR051358">
    <property type="entry name" value="TF_AMS/ICE1/BHLH6-like"/>
</dbReference>
<evidence type="ECO:0000256" key="1">
    <source>
        <dbReference type="ARBA" id="ARBA00004123"/>
    </source>
</evidence>
<dbReference type="GO" id="GO:0006355">
    <property type="term" value="P:regulation of DNA-templated transcription"/>
    <property type="evidence" value="ECO:0000318"/>
    <property type="project" value="GO_Central"/>
</dbReference>
<dbReference type="Pfam" id="PF22754">
    <property type="entry name" value="bHLH-TF_ACT-like_plant"/>
    <property type="match status" value="1"/>
</dbReference>
<dbReference type="OrthoDB" id="1057417at2759"/>
<dbReference type="InterPro" id="IPR036638">
    <property type="entry name" value="HLH_DNA-bd_sf"/>
</dbReference>
<evidence type="ECO:0000256" key="2">
    <source>
        <dbReference type="ARBA" id="ARBA00023015"/>
    </source>
</evidence>
<proteinExistence type="predicted"/>
<dbReference type="GO" id="GO:0046983">
    <property type="term" value="F:protein dimerization activity"/>
    <property type="evidence" value="ECO:0007669"/>
    <property type="project" value="InterPro"/>
</dbReference>
<dbReference type="PANTHER" id="PTHR31945">
    <property type="entry name" value="TRANSCRIPTION FACTOR SCREAM2-RELATED"/>
    <property type="match status" value="1"/>
</dbReference>